<dbReference type="InterPro" id="IPR036515">
    <property type="entry name" value="Transposase_17_sf"/>
</dbReference>
<protein>
    <recommendedName>
        <fullName evidence="1">Transposase IS200-like domain-containing protein</fullName>
    </recommendedName>
</protein>
<name>A0A1F7GUU9_9BACT</name>
<dbReference type="GO" id="GO:0006313">
    <property type="term" value="P:DNA transposition"/>
    <property type="evidence" value="ECO:0007669"/>
    <property type="project" value="InterPro"/>
</dbReference>
<evidence type="ECO:0000259" key="1">
    <source>
        <dbReference type="SMART" id="SM01321"/>
    </source>
</evidence>
<dbReference type="Pfam" id="PF01797">
    <property type="entry name" value="Y1_Tnp"/>
    <property type="match status" value="1"/>
</dbReference>
<dbReference type="PANTHER" id="PTHR34322">
    <property type="entry name" value="TRANSPOSASE, Y1_TNP DOMAIN-CONTAINING"/>
    <property type="match status" value="1"/>
</dbReference>
<sequence length="221" mass="26553">MTYRKITFGDNKFYHVFNRSVADEKIFYGIEELERAISLIQFYRYKPLMSYSVFKRISSEEQHRYIEHISRYQALINIHAFSLMPNHHHFLLEQKQDDGVSQFVSNLQNSFAKYFNKKNSRRGSLFCEMFKAVHIKTQEQYVHVSRYIHLNHVTSGLISLDDLDFYPYSSFSCYMENNKMEFVYKDMILAIFGGKERYRAFVRNHADYQKSLHIIKKLTLD</sequence>
<dbReference type="Proteomes" id="UP000177159">
    <property type="component" value="Unassembled WGS sequence"/>
</dbReference>
<dbReference type="EMBL" id="MFZM01000041">
    <property type="protein sequence ID" value="OGK22544.1"/>
    <property type="molecule type" value="Genomic_DNA"/>
</dbReference>
<comment type="caution">
    <text evidence="2">The sequence shown here is derived from an EMBL/GenBank/DDBJ whole genome shotgun (WGS) entry which is preliminary data.</text>
</comment>
<evidence type="ECO:0000313" key="3">
    <source>
        <dbReference type="Proteomes" id="UP000177159"/>
    </source>
</evidence>
<proteinExistence type="predicted"/>
<dbReference type="Gene3D" id="3.30.70.1290">
    <property type="entry name" value="Transposase IS200-like"/>
    <property type="match status" value="1"/>
</dbReference>
<reference evidence="2 3" key="1">
    <citation type="journal article" date="2016" name="Nat. Commun.">
        <title>Thousands of microbial genomes shed light on interconnected biogeochemical processes in an aquifer system.</title>
        <authorList>
            <person name="Anantharaman K."/>
            <person name="Brown C.T."/>
            <person name="Hug L.A."/>
            <person name="Sharon I."/>
            <person name="Castelle C.J."/>
            <person name="Probst A.J."/>
            <person name="Thomas B.C."/>
            <person name="Singh A."/>
            <person name="Wilkins M.J."/>
            <person name="Karaoz U."/>
            <person name="Brodie E.L."/>
            <person name="Williams K.H."/>
            <person name="Hubbard S.S."/>
            <person name="Banfield J.F."/>
        </authorList>
    </citation>
    <scope>NUCLEOTIDE SEQUENCE [LARGE SCALE GENOMIC DNA]</scope>
</reference>
<dbReference type="AlphaFoldDB" id="A0A1F7GUU9"/>
<dbReference type="GO" id="GO:0003677">
    <property type="term" value="F:DNA binding"/>
    <property type="evidence" value="ECO:0007669"/>
    <property type="project" value="InterPro"/>
</dbReference>
<evidence type="ECO:0000313" key="2">
    <source>
        <dbReference type="EMBL" id="OGK22544.1"/>
    </source>
</evidence>
<dbReference type="GO" id="GO:0004803">
    <property type="term" value="F:transposase activity"/>
    <property type="evidence" value="ECO:0007669"/>
    <property type="project" value="InterPro"/>
</dbReference>
<accession>A0A1F7GUU9</accession>
<organism evidence="2 3">
    <name type="scientific">Candidatus Roizmanbacteria bacterium RIFCSPHIGHO2_02_FULL_37_24</name>
    <dbReference type="NCBI Taxonomy" id="1802037"/>
    <lineage>
        <taxon>Bacteria</taxon>
        <taxon>Candidatus Roizmaniibacteriota</taxon>
    </lineage>
</organism>
<gene>
    <name evidence="2" type="ORF">A3C24_05270</name>
</gene>
<dbReference type="SUPFAM" id="SSF143422">
    <property type="entry name" value="Transposase IS200-like"/>
    <property type="match status" value="1"/>
</dbReference>
<feature type="domain" description="Transposase IS200-like" evidence="1">
    <location>
        <begin position="46"/>
        <end position="151"/>
    </location>
</feature>
<dbReference type="SMART" id="SM01321">
    <property type="entry name" value="Y1_Tnp"/>
    <property type="match status" value="1"/>
</dbReference>
<dbReference type="InterPro" id="IPR002686">
    <property type="entry name" value="Transposase_17"/>
</dbReference>
<dbReference type="PANTHER" id="PTHR34322:SF2">
    <property type="entry name" value="TRANSPOSASE IS200-LIKE DOMAIN-CONTAINING PROTEIN"/>
    <property type="match status" value="1"/>
</dbReference>